<evidence type="ECO:0000256" key="1">
    <source>
        <dbReference type="SAM" id="Phobius"/>
    </source>
</evidence>
<dbReference type="Proteomes" id="UP000824082">
    <property type="component" value="Unassembled WGS sequence"/>
</dbReference>
<dbReference type="SMART" id="SM00014">
    <property type="entry name" value="acidPPc"/>
    <property type="match status" value="1"/>
</dbReference>
<dbReference type="SUPFAM" id="SSF48317">
    <property type="entry name" value="Acid phosphatase/Vanadium-dependent haloperoxidase"/>
    <property type="match status" value="1"/>
</dbReference>
<feature type="transmembrane region" description="Helical" evidence="1">
    <location>
        <begin position="147"/>
        <end position="170"/>
    </location>
</feature>
<feature type="transmembrane region" description="Helical" evidence="1">
    <location>
        <begin position="116"/>
        <end position="135"/>
    </location>
</feature>
<dbReference type="InterPro" id="IPR000326">
    <property type="entry name" value="PAP2/HPO"/>
</dbReference>
<dbReference type="AlphaFoldDB" id="A0A9D1IV10"/>
<dbReference type="EMBL" id="DVMX01000153">
    <property type="protein sequence ID" value="HIU42524.1"/>
    <property type="molecule type" value="Genomic_DNA"/>
</dbReference>
<evidence type="ECO:0000313" key="3">
    <source>
        <dbReference type="EMBL" id="HIU42524.1"/>
    </source>
</evidence>
<feature type="domain" description="Phosphatidic acid phosphatase type 2/haloperoxidase" evidence="2">
    <location>
        <begin position="49"/>
        <end position="162"/>
    </location>
</feature>
<feature type="transmembrane region" description="Helical" evidence="1">
    <location>
        <begin position="49"/>
        <end position="68"/>
    </location>
</feature>
<feature type="transmembrane region" description="Helical" evidence="1">
    <location>
        <begin position="20"/>
        <end position="42"/>
    </location>
</feature>
<evidence type="ECO:0000259" key="2">
    <source>
        <dbReference type="SMART" id="SM00014"/>
    </source>
</evidence>
<sequence>MKLEWYRQQMRRPLFSTPLFWQVNRGLSLLVALGYGMVLLSLGWRESWLRLAFALVIPAAVFLLTGWLRKKLDRPRPFALLGEPPLHPHESGQGCPSRHTASAVILCWTALLLPGWVGWTLWGVLLVLTCLIGAIRVFTGMHFLRDVLLGAGLSTLIGAVVYLPLLLFALF</sequence>
<dbReference type="PANTHER" id="PTHR14969">
    <property type="entry name" value="SPHINGOSINE-1-PHOSPHATE PHOSPHOHYDROLASE"/>
    <property type="match status" value="1"/>
</dbReference>
<dbReference type="InterPro" id="IPR036938">
    <property type="entry name" value="PAP2/HPO_sf"/>
</dbReference>
<name>A0A9D1IV10_9FIRM</name>
<gene>
    <name evidence="3" type="ORF">IAD19_08250</name>
</gene>
<protein>
    <submittedName>
        <fullName evidence="3">Phosphatase PAP2 family protein</fullName>
    </submittedName>
</protein>
<reference evidence="3" key="1">
    <citation type="submission" date="2020-10" db="EMBL/GenBank/DDBJ databases">
        <authorList>
            <person name="Gilroy R."/>
        </authorList>
    </citation>
    <scope>NUCLEOTIDE SEQUENCE</scope>
    <source>
        <strain evidence="3">4509</strain>
    </source>
</reference>
<accession>A0A9D1IV10</accession>
<dbReference type="Gene3D" id="1.20.144.10">
    <property type="entry name" value="Phosphatidic acid phosphatase type 2/haloperoxidase"/>
    <property type="match status" value="1"/>
</dbReference>
<keyword evidence="1" id="KW-1133">Transmembrane helix</keyword>
<dbReference type="CDD" id="cd01610">
    <property type="entry name" value="PAP2_like"/>
    <property type="match status" value="1"/>
</dbReference>
<keyword evidence="1" id="KW-0812">Transmembrane</keyword>
<evidence type="ECO:0000313" key="4">
    <source>
        <dbReference type="Proteomes" id="UP000824082"/>
    </source>
</evidence>
<dbReference type="Pfam" id="PF01569">
    <property type="entry name" value="PAP2"/>
    <property type="match status" value="1"/>
</dbReference>
<keyword evidence="1" id="KW-0472">Membrane</keyword>
<dbReference type="PANTHER" id="PTHR14969:SF13">
    <property type="entry name" value="AT30094P"/>
    <property type="match status" value="1"/>
</dbReference>
<proteinExistence type="predicted"/>
<comment type="caution">
    <text evidence="3">The sequence shown here is derived from an EMBL/GenBank/DDBJ whole genome shotgun (WGS) entry which is preliminary data.</text>
</comment>
<reference evidence="3" key="2">
    <citation type="journal article" date="2021" name="PeerJ">
        <title>Extensive microbial diversity within the chicken gut microbiome revealed by metagenomics and culture.</title>
        <authorList>
            <person name="Gilroy R."/>
            <person name="Ravi A."/>
            <person name="Getino M."/>
            <person name="Pursley I."/>
            <person name="Horton D.L."/>
            <person name="Alikhan N.F."/>
            <person name="Baker D."/>
            <person name="Gharbi K."/>
            <person name="Hall N."/>
            <person name="Watson M."/>
            <person name="Adriaenssens E.M."/>
            <person name="Foster-Nyarko E."/>
            <person name="Jarju S."/>
            <person name="Secka A."/>
            <person name="Antonio M."/>
            <person name="Oren A."/>
            <person name="Chaudhuri R.R."/>
            <person name="La Ragione R."/>
            <person name="Hildebrand F."/>
            <person name="Pallen M.J."/>
        </authorList>
    </citation>
    <scope>NUCLEOTIDE SEQUENCE</scope>
    <source>
        <strain evidence="3">4509</strain>
    </source>
</reference>
<organism evidence="3 4">
    <name type="scientific">Candidatus Egerieicola faecale</name>
    <dbReference type="NCBI Taxonomy" id="2840774"/>
    <lineage>
        <taxon>Bacteria</taxon>
        <taxon>Bacillati</taxon>
        <taxon>Bacillota</taxon>
        <taxon>Clostridia</taxon>
        <taxon>Eubacteriales</taxon>
        <taxon>Oscillospiraceae</taxon>
        <taxon>Oscillospiraceae incertae sedis</taxon>
        <taxon>Candidatus Egerieicola</taxon>
    </lineage>
</organism>